<dbReference type="InterPro" id="IPR007244">
    <property type="entry name" value="Naa35_N"/>
</dbReference>
<dbReference type="InterPro" id="IPR057982">
    <property type="entry name" value="TPR_NAA35"/>
</dbReference>
<feature type="domain" description="NAA35-like N-terminal" evidence="5">
    <location>
        <begin position="70"/>
        <end position="210"/>
    </location>
</feature>
<comment type="subcellular location">
    <subcellularLocation>
        <location evidence="1">Cytoplasm</location>
    </subcellularLocation>
</comment>
<keyword evidence="3" id="KW-0963">Cytoplasm</keyword>
<reference evidence="7 8" key="1">
    <citation type="submission" date="2021-05" db="EMBL/GenBank/DDBJ databases">
        <title>Genome Assembly of Synthetic Allotetraploid Brassica napus Reveals Homoeologous Exchanges between Subgenomes.</title>
        <authorList>
            <person name="Davis J.T."/>
        </authorList>
    </citation>
    <scope>NUCLEOTIDE SEQUENCE [LARGE SCALE GENOMIC DNA]</scope>
    <source>
        <strain evidence="8">cv. Da-Ae</strain>
        <tissue evidence="7">Seedling</tissue>
    </source>
</reference>
<dbReference type="Pfam" id="PF25789">
    <property type="entry name" value="TPR_NAA35"/>
    <property type="match status" value="1"/>
</dbReference>
<evidence type="ECO:0000259" key="6">
    <source>
        <dbReference type="Pfam" id="PF25789"/>
    </source>
</evidence>
<dbReference type="InterPro" id="IPR057983">
    <property type="entry name" value="NAA35-like_N"/>
</dbReference>
<gene>
    <name evidence="7" type="ORF">HID58_055462</name>
</gene>
<feature type="region of interest" description="Disordered" evidence="4">
    <location>
        <begin position="1"/>
        <end position="29"/>
    </location>
</feature>
<dbReference type="PANTHER" id="PTHR21373">
    <property type="entry name" value="GLUCOSE REPRESSIBLE PROTEIN MAK10"/>
    <property type="match status" value="1"/>
</dbReference>
<accession>A0ABQ8ALD7</accession>
<evidence type="ECO:0000259" key="5">
    <source>
        <dbReference type="Pfam" id="PF04112"/>
    </source>
</evidence>
<feature type="region of interest" description="Disordered" evidence="4">
    <location>
        <begin position="325"/>
        <end position="347"/>
    </location>
</feature>
<evidence type="ECO:0000256" key="3">
    <source>
        <dbReference type="ARBA" id="ARBA00022490"/>
    </source>
</evidence>
<dbReference type="InterPro" id="IPR027417">
    <property type="entry name" value="P-loop_NTPase"/>
</dbReference>
<evidence type="ECO:0000256" key="1">
    <source>
        <dbReference type="ARBA" id="ARBA00004496"/>
    </source>
</evidence>
<dbReference type="Pfam" id="PF04112">
    <property type="entry name" value="Mak10"/>
    <property type="match status" value="1"/>
</dbReference>
<name>A0ABQ8ALD7_BRANA</name>
<sequence>MVKEPDREIALNCSGKCPAPDTINRQNPSIQGDLEEESSSIDQEPRSCGDNSVWAHVSPLLSAACSDLNEGELIHGDNFNLFAAMSALEIMDPKMDSGMVSTFYSIDEAIESGFAPVPISSDRTVDVQCIIDIMDHLLACEATWHMGHSLAQTVFSCIYVLRPERTSSHALLHSFCRVIRATCRALVSVVSDARTNEEEDLFTMTYGLPFNGDEDGKGLLLLNAVEETICRQLRACKATSSKRRVFEELEPLQTNPQLEEGFCKALLCRIRFRKHFLHALNCMRRPQGRGLELARKHIAYCIAELESVLSSVEFLSLETVENGKNEMEESTTGSGRHPIGFDPNLNKRLSAPTPPRAIKLLSWKKAIDYYVKLLHNLDQICAFKLEPDLDAVLQFVVQFQKSRPDLVARAHLQLLLVQDGKLYGRDTFLTICARSLALDVTKNHGLHLNEYILQLNQLMINLLKILCANTPWQRRKLGKILNDWSIFNVQMGITVGHMMQQVTTPRTPKNGDKSALILNHIYGWLEEQIHWVALRFLVLGFDLKLYSPSEYCMVYWYMYIILWKLAEKAHFRVLIIVHTEERKAKEEDYSRDMAREDRISLWVLLLKCQTSLAQGLTVMIAALRNEGMCSKSQGPFNTENEKFVQHFGLLQKASLPKYDAYESFSESTCHARLDYLPVYECFRDAQKMAKEIKVGYANDPDKLAEVVGLEQVAEHNIIAVNLLCQDRCLKVSFEFIHHPHFATAVLQEKWLWSQMGLVSQEPALFATSIKENILSGKKDATIDDVVEAAKASDAHTFISQLPNVYE</sequence>
<evidence type="ECO:0000313" key="7">
    <source>
        <dbReference type="EMBL" id="KAH0893033.1"/>
    </source>
</evidence>
<evidence type="ECO:0000256" key="2">
    <source>
        <dbReference type="ARBA" id="ARBA00006289"/>
    </source>
</evidence>
<dbReference type="PANTHER" id="PTHR21373:SF0">
    <property type="entry name" value="N-ALPHA-ACETYLTRANSFERASE 35, NATC AUXILIARY SUBUNIT"/>
    <property type="match status" value="1"/>
</dbReference>
<organism evidence="7 8">
    <name type="scientific">Brassica napus</name>
    <name type="common">Rape</name>
    <dbReference type="NCBI Taxonomy" id="3708"/>
    <lineage>
        <taxon>Eukaryota</taxon>
        <taxon>Viridiplantae</taxon>
        <taxon>Streptophyta</taxon>
        <taxon>Embryophyta</taxon>
        <taxon>Tracheophyta</taxon>
        <taxon>Spermatophyta</taxon>
        <taxon>Magnoliopsida</taxon>
        <taxon>eudicotyledons</taxon>
        <taxon>Gunneridae</taxon>
        <taxon>Pentapetalae</taxon>
        <taxon>rosids</taxon>
        <taxon>malvids</taxon>
        <taxon>Brassicales</taxon>
        <taxon>Brassicaceae</taxon>
        <taxon>Brassiceae</taxon>
        <taxon>Brassica</taxon>
    </lineage>
</organism>
<evidence type="ECO:0008006" key="9">
    <source>
        <dbReference type="Google" id="ProtNLM"/>
    </source>
</evidence>
<dbReference type="Gene3D" id="3.40.50.300">
    <property type="entry name" value="P-loop containing nucleotide triphosphate hydrolases"/>
    <property type="match status" value="1"/>
</dbReference>
<evidence type="ECO:0000256" key="4">
    <source>
        <dbReference type="SAM" id="MobiDB-lite"/>
    </source>
</evidence>
<keyword evidence="8" id="KW-1185">Reference proteome</keyword>
<evidence type="ECO:0000313" key="8">
    <source>
        <dbReference type="Proteomes" id="UP000824890"/>
    </source>
</evidence>
<proteinExistence type="inferred from homology"/>
<feature type="domain" description="NAA35-like TPR repeats" evidence="6">
    <location>
        <begin position="380"/>
        <end position="744"/>
    </location>
</feature>
<dbReference type="SUPFAM" id="SSF52540">
    <property type="entry name" value="P-loop containing nucleoside triphosphate hydrolases"/>
    <property type="match status" value="1"/>
</dbReference>
<protein>
    <recommendedName>
        <fullName evidence="9">N-alpha-acetyltransferase 35, NatC auxiliary subunit</fullName>
    </recommendedName>
</protein>
<dbReference type="EMBL" id="JAGKQM010000013">
    <property type="protein sequence ID" value="KAH0893033.1"/>
    <property type="molecule type" value="Genomic_DNA"/>
</dbReference>
<dbReference type="Proteomes" id="UP000824890">
    <property type="component" value="Unassembled WGS sequence"/>
</dbReference>
<comment type="caution">
    <text evidence="7">The sequence shown here is derived from an EMBL/GenBank/DDBJ whole genome shotgun (WGS) entry which is preliminary data.</text>
</comment>
<comment type="similarity">
    <text evidence="2">Belongs to the MAK10 family.</text>
</comment>